<dbReference type="GeneTree" id="ENSGT00550000074799"/>
<dbReference type="Gene3D" id="1.25.40.690">
    <property type="match status" value="1"/>
</dbReference>
<name>A0A3P9BJW6_9CICH</name>
<reference evidence="25" key="1">
    <citation type="submission" date="2025-08" db="UniProtKB">
        <authorList>
            <consortium name="Ensembl"/>
        </authorList>
    </citation>
    <scope>IDENTIFICATION</scope>
</reference>
<dbReference type="Ensembl" id="ENSMZET00005010619.1">
    <property type="protein sequence ID" value="ENSMZEP00005010249.1"/>
    <property type="gene ID" value="ENSMZEG00005007699.1"/>
</dbReference>
<feature type="region of interest" description="Disordered" evidence="23">
    <location>
        <begin position="482"/>
        <end position="553"/>
    </location>
</feature>
<evidence type="ECO:0000256" key="2">
    <source>
        <dbReference type="ARBA" id="ARBA00004620"/>
    </source>
</evidence>
<evidence type="ECO:0000256" key="17">
    <source>
        <dbReference type="ARBA" id="ARBA00022990"/>
    </source>
</evidence>
<feature type="compositionally biased region" description="Polar residues" evidence="23">
    <location>
        <begin position="500"/>
        <end position="512"/>
    </location>
</feature>
<feature type="region of interest" description="Disordered" evidence="23">
    <location>
        <begin position="573"/>
        <end position="617"/>
    </location>
</feature>
<keyword evidence="15" id="KW-0832">Ubl conjugation</keyword>
<dbReference type="GO" id="GO:0034398">
    <property type="term" value="P:telomere tethering at nuclear periphery"/>
    <property type="evidence" value="ECO:0007669"/>
    <property type="project" value="TreeGrafter"/>
</dbReference>
<evidence type="ECO:0000256" key="4">
    <source>
        <dbReference type="ARBA" id="ARBA00008926"/>
    </source>
</evidence>
<evidence type="ECO:0000256" key="19">
    <source>
        <dbReference type="ARBA" id="ARBA00023132"/>
    </source>
</evidence>
<evidence type="ECO:0000256" key="13">
    <source>
        <dbReference type="ARBA" id="ARBA00022816"/>
    </source>
</evidence>
<dbReference type="SUPFAM" id="SSF82215">
    <property type="entry name" value="C-terminal autoproteolytic domain of nucleoporin nup98"/>
    <property type="match status" value="1"/>
</dbReference>
<keyword evidence="17" id="KW-0007">Acetylation</keyword>
<evidence type="ECO:0000313" key="26">
    <source>
        <dbReference type="Proteomes" id="UP000265160"/>
    </source>
</evidence>
<feature type="compositionally biased region" description="Basic and acidic residues" evidence="23">
    <location>
        <begin position="489"/>
        <end position="498"/>
    </location>
</feature>
<dbReference type="GO" id="GO:0008236">
    <property type="term" value="F:serine-type peptidase activity"/>
    <property type="evidence" value="ECO:0007669"/>
    <property type="project" value="UniProtKB-KW"/>
</dbReference>
<evidence type="ECO:0000313" key="25">
    <source>
        <dbReference type="Ensembl" id="ENSMZEP00005010249.1"/>
    </source>
</evidence>
<sequence>TGFGAAGGFGTSAFGATTNTGGLFGSTQNKPGGLFGSSTFSQPATSSTSTGFGFGAASGTSTSLFGNTGTGTTGGLFSQQNNAFGAKQATSFGSFGTSTSSSGGLFGSTNTTSNPFGGATSLFGGSGFSATQQPGTTVKFNPPTGSDTMVKAGVTTSINTKHQCITAMKEYENKSLEELRLEDYQAGRKGPTNPMAPGTGSLFGQATATPSATTGLFGSSAPNTSFSFGQNKSTFGGPTTGSFGATTGGLFSQQTQQQAGSLFKPFGATTTAQSTGFSFGNTNTIGQGLFGNTAASQSGGLFGSAQTSTATGFGTATGLFGQTNTGFGNSLFGNKTAGFGTTTTSAPSFGTTSGLFGNKPTLTLGTGTNTSTFGFGANPAGGGLFGNKSTTGALGTGLGTSFGTAVGPGQTLFGNTQNKLGTALGTMGTFGTTGFNSGTSTLGFGATQPVALTDPNAAAAQQAMLQQQLSVLAYSPYGDSPLFRNPLSDPKKKEERLKPTNPTAQKALTTPTHYKLTPRPATRVRPKALTSSGASKSQLFDGLDDDEPSLTNGAFVPRKSIKKLVLKNLNNSQYSSPLNKESDDLASPSEYPQNGHRSRHEQLRRVAGPGRRADDDPEVTQFYVNPIAKPIPQGRAHASLQDTISDLNMHKGSRNGLEVRTRTNITESLQEEREEEQQLSQQSPHPAGIVLNRVGYYTIPSMDELADMVDENGECTVENFTIGRKGYGSIFFPGEVNVSGLNLDEIVHFRRKEVIVYPDDKSKPLEGEGLNRRAEVTLDGVWPNDKTACTQIRSPERLSDMNYEGRLEKASRKQGARFLEYRPETGSWVFEVAHFSKYGLQDSDEDEDVPPKAEAKKLKTLPPSRLQQQQLPPSQQQVAPQAQAIAIMEHQGGAIELDSDMADITQSFPTESMLGGEEDCDLLACETDTTISKLGGLASSELDGVSASGHIASTLGINPHTLQIMKASLFAEDDDDSDMFHDHAAMKVSTDVSSPRLVLPAAQGRPSVGGLLQARFTSGLSQLSDSPRPLLPPSRPSPASVEAPRSLQWAGPGPSPFTLPSRTPEPSFRTVGVRRLGGPVPLKESITHGKGGLLMDTGLFAVRSFRVGWGPGWTLAHCGSRLSSPTSKQFEHQELTAKTDFSFLPKPARSKPLTESPYKVVVEQVVGLEPPRGKTIEEEEDEASQAVLQRPLEICLKHSIVEVPTAPGSPTLLGYWAEVWTLCAALWGRLGPSDQEAEVLSEYEQQLERRRSFSAWLSRGASHRVEEEVALAGKGHHADAVFSYLTGNRISEACRLAQKEGDHRLSLLLSQAVGSQYCRDLLALQLADWHRMQTDCYLPEERLRIFALLAGKPVWQSTDSLVNVCAELDWKRCVAVHLWFMLPPTASVADALARYEAAFQGLCEAGKYACAPLPPYLEAEQPDLEEASKRPLYDLCFHLLKLYSDRHYGLQQLLEPLAVTWERLDYRLSWHLWGVLQALHYTHLSAPRQGLLHASYAAQLESAGLWHMAVFILLHIPDQRERAVREMLALHCPLQETEDSVRRERFLTEQLLIPERWIHEAKATRAHRDGDRHQQALHLYRARYWNQCHRLLIQHLASDCIINDNHDYLLEFLEGLALPEHCATIQDWDTAGGVYLDYIRVIKTLQDIQQMENAGYELERLYTDVTSLCSRIELLPCRTAKDRLAQSEMAKRVANILRAVLSLQQGDTADSLSIPLAQLAPHISRLPMPEDYTLEELRGLTQSYLRQLIVSQ</sequence>
<evidence type="ECO:0000259" key="24">
    <source>
        <dbReference type="PROSITE" id="PS51434"/>
    </source>
</evidence>
<dbReference type="InterPro" id="IPR025574">
    <property type="entry name" value="Nucleoporin_FG_rpt"/>
</dbReference>
<dbReference type="GO" id="GO:0006405">
    <property type="term" value="P:RNA export from nucleus"/>
    <property type="evidence" value="ECO:0007669"/>
    <property type="project" value="TreeGrafter"/>
</dbReference>
<keyword evidence="14" id="KW-0720">Serine protease</keyword>
<evidence type="ECO:0000256" key="12">
    <source>
        <dbReference type="ARBA" id="ARBA00022813"/>
    </source>
</evidence>
<comment type="similarity">
    <text evidence="4">Belongs to the nucleoporin GLFG family.</text>
</comment>
<organism evidence="25 26">
    <name type="scientific">Maylandia zebra</name>
    <name type="common">zebra mbuna</name>
    <dbReference type="NCBI Taxonomy" id="106582"/>
    <lineage>
        <taxon>Eukaryota</taxon>
        <taxon>Metazoa</taxon>
        <taxon>Chordata</taxon>
        <taxon>Craniata</taxon>
        <taxon>Vertebrata</taxon>
        <taxon>Euteleostomi</taxon>
        <taxon>Actinopterygii</taxon>
        <taxon>Neopterygii</taxon>
        <taxon>Teleostei</taxon>
        <taxon>Neoteleostei</taxon>
        <taxon>Acanthomorphata</taxon>
        <taxon>Ovalentaria</taxon>
        <taxon>Cichlomorphae</taxon>
        <taxon>Cichliformes</taxon>
        <taxon>Cichlidae</taxon>
        <taxon>African cichlids</taxon>
        <taxon>Pseudocrenilabrinae</taxon>
        <taxon>Haplochromini</taxon>
        <taxon>Maylandia</taxon>
        <taxon>Maylandia zebra complex</taxon>
    </lineage>
</organism>
<keyword evidence="11" id="KW-0378">Hydrolase</keyword>
<dbReference type="GO" id="GO:0006508">
    <property type="term" value="P:proteolysis"/>
    <property type="evidence" value="ECO:0007669"/>
    <property type="project" value="UniProtKB-KW"/>
</dbReference>
<keyword evidence="6" id="KW-0813">Transport</keyword>
<proteinExistence type="inferred from homology"/>
<evidence type="ECO:0000256" key="23">
    <source>
        <dbReference type="SAM" id="MobiDB-lite"/>
    </source>
</evidence>
<dbReference type="GO" id="GO:0005654">
    <property type="term" value="C:nucleoplasm"/>
    <property type="evidence" value="ECO:0007669"/>
    <property type="project" value="UniProtKB-SubCell"/>
</dbReference>
<dbReference type="STRING" id="106582.ENSMZEP00005010249"/>
<comment type="function">
    <text evidence="22">Plays a role in the nuclear pore complex (NPC) assembly and/or maintenance. NUP98 and NUP96 are involved in the bidirectional transport across the NPC. May anchor NUP153 and TPR to the NPC. In cooperation with DHX9, plays a role in transcription and alternative splicing activation of a subset of genes. Involved in the localization of DHX9 in discrete intranuclear foci (GLFG-body).</text>
</comment>
<dbReference type="GO" id="GO:0044614">
    <property type="term" value="C:nuclear pore cytoplasmic filaments"/>
    <property type="evidence" value="ECO:0007669"/>
    <property type="project" value="TreeGrafter"/>
</dbReference>
<evidence type="ECO:0000256" key="11">
    <source>
        <dbReference type="ARBA" id="ARBA00022801"/>
    </source>
</evidence>
<dbReference type="GO" id="GO:0003723">
    <property type="term" value="F:RNA binding"/>
    <property type="evidence" value="ECO:0007669"/>
    <property type="project" value="TreeGrafter"/>
</dbReference>
<dbReference type="PANTHER" id="PTHR23198:SF6">
    <property type="entry name" value="NUCLEAR PORE COMPLEX PROTEIN NUP98-NUP96"/>
    <property type="match status" value="1"/>
</dbReference>
<dbReference type="FunFam" id="1.10.10.2360:FF:000001">
    <property type="entry name" value="Nuclear pore complex protein Nup98-Nup96"/>
    <property type="match status" value="1"/>
</dbReference>
<dbReference type="InterPro" id="IPR036903">
    <property type="entry name" value="Nup98_auto-Pept-S59_dom_sf"/>
</dbReference>
<keyword evidence="13" id="KW-0509">mRNA transport</keyword>
<keyword evidence="16" id="KW-0653">Protein transport</keyword>
<evidence type="ECO:0000256" key="21">
    <source>
        <dbReference type="ARBA" id="ARBA00023242"/>
    </source>
</evidence>
<evidence type="ECO:0000256" key="20">
    <source>
        <dbReference type="ARBA" id="ARBA00023136"/>
    </source>
</evidence>
<evidence type="ECO:0000256" key="10">
    <source>
        <dbReference type="ARBA" id="ARBA00022737"/>
    </source>
</evidence>
<accession>A0A3P9BJW6</accession>
<reference evidence="25" key="2">
    <citation type="submission" date="2025-09" db="UniProtKB">
        <authorList>
            <consortium name="Ensembl"/>
        </authorList>
    </citation>
    <scope>IDENTIFICATION</scope>
</reference>
<dbReference type="Gene3D" id="3.30.1610.10">
    <property type="entry name" value="Peptidase S59, nucleoporin"/>
    <property type="match status" value="1"/>
</dbReference>
<dbReference type="GO" id="GO:0006606">
    <property type="term" value="P:protein import into nucleus"/>
    <property type="evidence" value="ECO:0007669"/>
    <property type="project" value="TreeGrafter"/>
</dbReference>
<dbReference type="GO" id="GO:0008139">
    <property type="term" value="F:nuclear localization sequence binding"/>
    <property type="evidence" value="ECO:0007669"/>
    <property type="project" value="TreeGrafter"/>
</dbReference>
<keyword evidence="12" id="KW-0068">Autocatalytic cleavage</keyword>
<dbReference type="Gene3D" id="1.10.10.2360">
    <property type="match status" value="1"/>
</dbReference>
<dbReference type="GO" id="GO:0017056">
    <property type="term" value="F:structural constituent of nuclear pore"/>
    <property type="evidence" value="ECO:0007669"/>
    <property type="project" value="InterPro"/>
</dbReference>
<evidence type="ECO:0000256" key="8">
    <source>
        <dbReference type="ARBA" id="ARBA00022553"/>
    </source>
</evidence>
<evidence type="ECO:0000256" key="1">
    <source>
        <dbReference type="ARBA" id="ARBA00004567"/>
    </source>
</evidence>
<dbReference type="InterPro" id="IPR037665">
    <property type="entry name" value="Nucleoporin_S59-like"/>
</dbReference>
<evidence type="ECO:0000256" key="15">
    <source>
        <dbReference type="ARBA" id="ARBA00022843"/>
    </source>
</evidence>
<evidence type="ECO:0000256" key="6">
    <source>
        <dbReference type="ARBA" id="ARBA00022448"/>
    </source>
</evidence>
<keyword evidence="19" id="KW-0906">Nuclear pore complex</keyword>
<keyword evidence="21" id="KW-0539">Nucleus</keyword>
<feature type="domain" description="Peptidase S59" evidence="24">
    <location>
        <begin position="693"/>
        <end position="835"/>
    </location>
</feature>
<dbReference type="GO" id="GO:0031965">
    <property type="term" value="C:nuclear membrane"/>
    <property type="evidence" value="ECO:0007669"/>
    <property type="project" value="UniProtKB-SubCell"/>
</dbReference>
<dbReference type="InterPro" id="IPR007230">
    <property type="entry name" value="Nup98_auto-Pept-S59_dom"/>
</dbReference>
<dbReference type="FunFam" id="3.30.1610.10:FF:000001">
    <property type="entry name" value="Nuclear pore complex protein Nup98-Nup96"/>
    <property type="match status" value="1"/>
</dbReference>
<evidence type="ECO:0000256" key="9">
    <source>
        <dbReference type="ARBA" id="ARBA00022670"/>
    </source>
</evidence>
<keyword evidence="18" id="KW-0811">Translocation</keyword>
<comment type="subcellular location">
    <subcellularLocation>
        <location evidence="2">Nucleus membrane</location>
        <topology evidence="2">Peripheral membrane protein</topology>
        <orientation evidence="2">Nucleoplasmic side</orientation>
    </subcellularLocation>
    <subcellularLocation>
        <location evidence="1">Nucleus</location>
        <location evidence="1">Nuclear pore complex</location>
    </subcellularLocation>
    <subcellularLocation>
        <location evidence="3">Nucleus</location>
        <location evidence="3">Nucleoplasm</location>
    </subcellularLocation>
</comment>
<dbReference type="Pfam" id="PF13634">
    <property type="entry name" value="Nucleoporin_FG"/>
    <property type="match status" value="3"/>
</dbReference>
<dbReference type="Proteomes" id="UP000265160">
    <property type="component" value="Unplaced"/>
</dbReference>
<keyword evidence="9" id="KW-0645">Protease</keyword>
<dbReference type="InterPro" id="IPR021967">
    <property type="entry name" value="Nup98_C"/>
</dbReference>
<keyword evidence="20" id="KW-0472">Membrane</keyword>
<protein>
    <recommendedName>
        <fullName evidence="5">Nuclear pore complex protein Nup98-Nup96</fullName>
    </recommendedName>
</protein>
<keyword evidence="26" id="KW-1185">Reference proteome</keyword>
<evidence type="ECO:0000256" key="7">
    <source>
        <dbReference type="ARBA" id="ARBA00022499"/>
    </source>
</evidence>
<evidence type="ECO:0000256" key="3">
    <source>
        <dbReference type="ARBA" id="ARBA00004642"/>
    </source>
</evidence>
<keyword evidence="7" id="KW-1017">Isopeptide bond</keyword>
<dbReference type="PANTHER" id="PTHR23198">
    <property type="entry name" value="NUCLEOPORIN"/>
    <property type="match status" value="1"/>
</dbReference>
<evidence type="ECO:0000256" key="5">
    <source>
        <dbReference type="ARBA" id="ARBA00013472"/>
    </source>
</evidence>
<evidence type="ECO:0000256" key="22">
    <source>
        <dbReference type="ARBA" id="ARBA00059309"/>
    </source>
</evidence>
<dbReference type="Pfam" id="PF04096">
    <property type="entry name" value="Nucleoporin2"/>
    <property type="match status" value="1"/>
</dbReference>
<feature type="compositionally biased region" description="Polar residues" evidence="23">
    <location>
        <begin position="529"/>
        <end position="538"/>
    </location>
</feature>
<keyword evidence="8" id="KW-0597">Phosphoprotein</keyword>
<evidence type="ECO:0000256" key="14">
    <source>
        <dbReference type="ARBA" id="ARBA00022825"/>
    </source>
</evidence>
<evidence type="ECO:0000256" key="18">
    <source>
        <dbReference type="ARBA" id="ARBA00023010"/>
    </source>
</evidence>
<dbReference type="GO" id="GO:0051028">
    <property type="term" value="P:mRNA transport"/>
    <property type="evidence" value="ECO:0007669"/>
    <property type="project" value="UniProtKB-KW"/>
</dbReference>
<evidence type="ECO:0000256" key="16">
    <source>
        <dbReference type="ARBA" id="ARBA00022927"/>
    </source>
</evidence>
<dbReference type="FunFam" id="1.25.40.690:FF:000001">
    <property type="entry name" value="Nuclear pore complex protein Nup98-Nup96"/>
    <property type="match status" value="1"/>
</dbReference>
<feature type="region of interest" description="Disordered" evidence="23">
    <location>
        <begin position="1021"/>
        <end position="1074"/>
    </location>
</feature>
<dbReference type="PROSITE" id="PS51434">
    <property type="entry name" value="NUP_C"/>
    <property type="match status" value="1"/>
</dbReference>
<dbReference type="Pfam" id="PF21240">
    <property type="entry name" value="Nup98_GLEBS"/>
    <property type="match status" value="1"/>
</dbReference>
<dbReference type="GO" id="GO:0000973">
    <property type="term" value="P:post-transcriptional tethering of RNA polymerase II gene DNA at nuclear periphery"/>
    <property type="evidence" value="ECO:0007669"/>
    <property type="project" value="TreeGrafter"/>
</dbReference>
<keyword evidence="10" id="KW-0677">Repeat</keyword>
<dbReference type="Pfam" id="PF12110">
    <property type="entry name" value="Nup96"/>
    <property type="match status" value="1"/>
</dbReference>